<name>A0AAE1ICS4_9HYPO</name>
<dbReference type="EMBL" id="JAWRVG010000026">
    <property type="protein sequence ID" value="KAK4070200.1"/>
    <property type="molecule type" value="Genomic_DNA"/>
</dbReference>
<gene>
    <name evidence="5" type="ORF">Triagg1_6621</name>
</gene>
<evidence type="ECO:0000256" key="4">
    <source>
        <dbReference type="SAM" id="MobiDB-lite"/>
    </source>
</evidence>
<dbReference type="InterPro" id="IPR002674">
    <property type="entry name" value="Ribosomal_eL43"/>
</dbReference>
<evidence type="ECO:0000256" key="2">
    <source>
        <dbReference type="ARBA" id="ARBA00022980"/>
    </source>
</evidence>
<evidence type="ECO:0000256" key="1">
    <source>
        <dbReference type="ARBA" id="ARBA00008672"/>
    </source>
</evidence>
<accession>A0AAE1ICS4</accession>
<evidence type="ECO:0008006" key="7">
    <source>
        <dbReference type="Google" id="ProtNLM"/>
    </source>
</evidence>
<dbReference type="GO" id="GO:0003735">
    <property type="term" value="F:structural constituent of ribosome"/>
    <property type="evidence" value="ECO:0007669"/>
    <property type="project" value="InterPro"/>
</dbReference>
<dbReference type="PANTHER" id="PTHR48129:SF1">
    <property type="entry name" value="LARGE RIBOSOMAL SUBUNIT PROTEIN EL43"/>
    <property type="match status" value="1"/>
</dbReference>
<keyword evidence="3" id="KW-0687">Ribonucleoprotein</keyword>
<dbReference type="SUPFAM" id="SSF57829">
    <property type="entry name" value="Zn-binding ribosomal proteins"/>
    <property type="match status" value="1"/>
</dbReference>
<dbReference type="Gene3D" id="2.20.25.30">
    <property type="match status" value="1"/>
</dbReference>
<dbReference type="GO" id="GO:0005840">
    <property type="term" value="C:ribosome"/>
    <property type="evidence" value="ECO:0007669"/>
    <property type="project" value="UniProtKB-KW"/>
</dbReference>
<evidence type="ECO:0000256" key="3">
    <source>
        <dbReference type="ARBA" id="ARBA00023274"/>
    </source>
</evidence>
<evidence type="ECO:0000313" key="5">
    <source>
        <dbReference type="EMBL" id="KAK4070200.1"/>
    </source>
</evidence>
<protein>
    <recommendedName>
        <fullName evidence="7">60S ribosomal protein L43</fullName>
    </recommendedName>
</protein>
<dbReference type="GeneID" id="87921171"/>
<dbReference type="InterPro" id="IPR011331">
    <property type="entry name" value="Ribosomal_eL37/eL43"/>
</dbReference>
<keyword evidence="6" id="KW-1185">Reference proteome</keyword>
<evidence type="ECO:0000313" key="6">
    <source>
        <dbReference type="Proteomes" id="UP001273209"/>
    </source>
</evidence>
<keyword evidence="2" id="KW-0689">Ribosomal protein</keyword>
<dbReference type="GO" id="GO:1990904">
    <property type="term" value="C:ribonucleoprotein complex"/>
    <property type="evidence" value="ECO:0007669"/>
    <property type="project" value="UniProtKB-KW"/>
</dbReference>
<dbReference type="HAMAP" id="MF_00327">
    <property type="entry name" value="Ribosomal_eL43"/>
    <property type="match status" value="1"/>
</dbReference>
<dbReference type="InterPro" id="IPR050522">
    <property type="entry name" value="Ribosomal_protein_eL43"/>
</dbReference>
<proteinExistence type="inferred from homology"/>
<organism evidence="5 6">
    <name type="scientific">Trichoderma aggressivum f. europaeum</name>
    <dbReference type="NCBI Taxonomy" id="173218"/>
    <lineage>
        <taxon>Eukaryota</taxon>
        <taxon>Fungi</taxon>
        <taxon>Dikarya</taxon>
        <taxon>Ascomycota</taxon>
        <taxon>Pezizomycotina</taxon>
        <taxon>Sordariomycetes</taxon>
        <taxon>Hypocreomycetidae</taxon>
        <taxon>Hypocreales</taxon>
        <taxon>Hypocreaceae</taxon>
        <taxon>Trichoderma</taxon>
    </lineage>
</organism>
<dbReference type="NCBIfam" id="TIGR00280">
    <property type="entry name" value="eL43_euk_arch"/>
    <property type="match status" value="1"/>
</dbReference>
<dbReference type="Pfam" id="PF01780">
    <property type="entry name" value="Ribosomal_L37ae"/>
    <property type="match status" value="1"/>
</dbReference>
<dbReference type="NCBIfam" id="NF003058">
    <property type="entry name" value="PRK03976.1"/>
    <property type="match status" value="1"/>
</dbReference>
<dbReference type="RefSeq" id="XP_062754558.1">
    <property type="nucleotide sequence ID" value="XM_062901266.1"/>
</dbReference>
<comment type="similarity">
    <text evidence="1">Belongs to the eukaryotic ribosomal protein eL43 family.</text>
</comment>
<reference evidence="5" key="1">
    <citation type="submission" date="2023-11" db="EMBL/GenBank/DDBJ databases">
        <title>The genome sequences of three competitors of mushroom-forming fungi.</title>
        <authorList>
            <person name="Beijen E."/>
            <person name="Ohm R.A."/>
        </authorList>
    </citation>
    <scope>NUCLEOTIDE SEQUENCE</scope>
    <source>
        <strain evidence="5">CBS 100526</strain>
    </source>
</reference>
<dbReference type="Proteomes" id="UP001273209">
    <property type="component" value="Unassembled WGS sequence"/>
</dbReference>
<sequence length="116" mass="12803">MTKRTKKVGVTGKYGTRYGASLRKQVKKMEITQHAKYTCTFCGKTTVRRKSTGIWNCRACSRTIAGGAYTVAYVAHKPQDEPGQFHERAAPPEVNTNVAMSTAHPPPLPCDQLCDD</sequence>
<comment type="caution">
    <text evidence="5">The sequence shown here is derived from an EMBL/GenBank/DDBJ whole genome shotgun (WGS) entry which is preliminary data.</text>
</comment>
<dbReference type="PANTHER" id="PTHR48129">
    <property type="entry name" value="60S RIBOSOMAL PROTEIN L37A"/>
    <property type="match status" value="1"/>
</dbReference>
<dbReference type="GO" id="GO:0006412">
    <property type="term" value="P:translation"/>
    <property type="evidence" value="ECO:0007669"/>
    <property type="project" value="InterPro"/>
</dbReference>
<feature type="region of interest" description="Disordered" evidence="4">
    <location>
        <begin position="97"/>
        <end position="116"/>
    </location>
</feature>
<dbReference type="AlphaFoldDB" id="A0AAE1ICS4"/>
<dbReference type="InterPro" id="IPR011332">
    <property type="entry name" value="Ribosomal_zn-bd"/>
</dbReference>